<keyword evidence="2" id="KW-1133">Transmembrane helix</keyword>
<dbReference type="EMBL" id="JABXBU010002072">
    <property type="protein sequence ID" value="KAF8778703.1"/>
    <property type="molecule type" value="Genomic_DNA"/>
</dbReference>
<evidence type="ECO:0000256" key="1">
    <source>
        <dbReference type="SAM" id="MobiDB-lite"/>
    </source>
</evidence>
<keyword evidence="4" id="KW-1185">Reference proteome</keyword>
<feature type="region of interest" description="Disordered" evidence="1">
    <location>
        <begin position="133"/>
        <end position="180"/>
    </location>
</feature>
<evidence type="ECO:0000313" key="4">
    <source>
        <dbReference type="Proteomes" id="UP000807504"/>
    </source>
</evidence>
<organism evidence="3 4">
    <name type="scientific">Argiope bruennichi</name>
    <name type="common">Wasp spider</name>
    <name type="synonym">Aranea bruennichi</name>
    <dbReference type="NCBI Taxonomy" id="94029"/>
    <lineage>
        <taxon>Eukaryota</taxon>
        <taxon>Metazoa</taxon>
        <taxon>Ecdysozoa</taxon>
        <taxon>Arthropoda</taxon>
        <taxon>Chelicerata</taxon>
        <taxon>Arachnida</taxon>
        <taxon>Araneae</taxon>
        <taxon>Araneomorphae</taxon>
        <taxon>Entelegynae</taxon>
        <taxon>Araneoidea</taxon>
        <taxon>Araneidae</taxon>
        <taxon>Argiope</taxon>
    </lineage>
</organism>
<feature type="compositionally biased region" description="Low complexity" evidence="1">
    <location>
        <begin position="160"/>
        <end position="180"/>
    </location>
</feature>
<keyword evidence="2" id="KW-0472">Membrane</keyword>
<protein>
    <submittedName>
        <fullName evidence="3">Uncharacterized protein</fullName>
    </submittedName>
</protein>
<accession>A0A8T0ERW3</accession>
<evidence type="ECO:0000313" key="3">
    <source>
        <dbReference type="EMBL" id="KAF8778703.1"/>
    </source>
</evidence>
<evidence type="ECO:0000256" key="2">
    <source>
        <dbReference type="SAM" id="Phobius"/>
    </source>
</evidence>
<sequence>MDLSLRQCLLFCPVSWIYYSVMWACTGLYLLICFCFQWIRRVLGCPSGRQRRNSLADIRSRDNVDIGEYDVIDHEDTTGSDLEETVEFNTSPNSSPSVSLCMCSPNKSLPICIPRKMKPKKDDYEAFRTSSMRSTLEAEDDYHHRKPGKLMRSVSEDDISMSTISSSSDPSIMFSMSPVK</sequence>
<keyword evidence="2" id="KW-0812">Transmembrane</keyword>
<name>A0A8T0ERW3_ARGBR</name>
<dbReference type="AlphaFoldDB" id="A0A8T0ERW3"/>
<reference evidence="3" key="1">
    <citation type="journal article" date="2020" name="bioRxiv">
        <title>Chromosome-level reference genome of the European wasp spider Argiope bruennichi: a resource for studies on range expansion and evolutionary adaptation.</title>
        <authorList>
            <person name="Sheffer M.M."/>
            <person name="Hoppe A."/>
            <person name="Krehenwinkel H."/>
            <person name="Uhl G."/>
            <person name="Kuss A.W."/>
            <person name="Jensen L."/>
            <person name="Jensen C."/>
            <person name="Gillespie R.G."/>
            <person name="Hoff K.J."/>
            <person name="Prost S."/>
        </authorList>
    </citation>
    <scope>NUCLEOTIDE SEQUENCE</scope>
</reference>
<feature type="transmembrane region" description="Helical" evidence="2">
    <location>
        <begin position="16"/>
        <end position="39"/>
    </location>
</feature>
<comment type="caution">
    <text evidence="3">The sequence shown here is derived from an EMBL/GenBank/DDBJ whole genome shotgun (WGS) entry which is preliminary data.</text>
</comment>
<reference evidence="3" key="2">
    <citation type="submission" date="2020-06" db="EMBL/GenBank/DDBJ databases">
        <authorList>
            <person name="Sheffer M."/>
        </authorList>
    </citation>
    <scope>NUCLEOTIDE SEQUENCE</scope>
</reference>
<dbReference type="Proteomes" id="UP000807504">
    <property type="component" value="Unassembled WGS sequence"/>
</dbReference>
<proteinExistence type="predicted"/>
<dbReference type="OrthoDB" id="6459031at2759"/>
<gene>
    <name evidence="3" type="ORF">HNY73_015401</name>
</gene>